<protein>
    <submittedName>
        <fullName evidence="2">Uncharacterized protein</fullName>
    </submittedName>
</protein>
<name>A0AAV4U0W7_9ARAC</name>
<organism evidence="2 3">
    <name type="scientific">Caerostris darwini</name>
    <dbReference type="NCBI Taxonomy" id="1538125"/>
    <lineage>
        <taxon>Eukaryota</taxon>
        <taxon>Metazoa</taxon>
        <taxon>Ecdysozoa</taxon>
        <taxon>Arthropoda</taxon>
        <taxon>Chelicerata</taxon>
        <taxon>Arachnida</taxon>
        <taxon>Araneae</taxon>
        <taxon>Araneomorphae</taxon>
        <taxon>Entelegynae</taxon>
        <taxon>Araneoidea</taxon>
        <taxon>Araneidae</taxon>
        <taxon>Caerostris</taxon>
    </lineage>
</organism>
<evidence type="ECO:0000256" key="1">
    <source>
        <dbReference type="SAM" id="MobiDB-lite"/>
    </source>
</evidence>
<comment type="caution">
    <text evidence="2">The sequence shown here is derived from an EMBL/GenBank/DDBJ whole genome shotgun (WGS) entry which is preliminary data.</text>
</comment>
<evidence type="ECO:0000313" key="2">
    <source>
        <dbReference type="EMBL" id="GIY51428.1"/>
    </source>
</evidence>
<evidence type="ECO:0000313" key="3">
    <source>
        <dbReference type="Proteomes" id="UP001054837"/>
    </source>
</evidence>
<gene>
    <name evidence="2" type="ORF">CDAR_371841</name>
</gene>
<dbReference type="AlphaFoldDB" id="A0AAV4U0W7"/>
<sequence length="110" mass="12544">MIIGATSLSDRTIAEKHYTDNYLIRQPFRAAFWTHLNKPILKIMDVMVIKIVPQAEQLARKRDARRVYTADSQSTSDSKKARTARKKAKSEEAEEYERTKGILYGAGIAD</sequence>
<feature type="region of interest" description="Disordered" evidence="1">
    <location>
        <begin position="62"/>
        <end position="94"/>
    </location>
</feature>
<dbReference type="EMBL" id="BPLQ01010527">
    <property type="protein sequence ID" value="GIY51428.1"/>
    <property type="molecule type" value="Genomic_DNA"/>
</dbReference>
<dbReference type="Proteomes" id="UP001054837">
    <property type="component" value="Unassembled WGS sequence"/>
</dbReference>
<accession>A0AAV4U0W7</accession>
<keyword evidence="3" id="KW-1185">Reference proteome</keyword>
<reference evidence="2 3" key="1">
    <citation type="submission" date="2021-06" db="EMBL/GenBank/DDBJ databases">
        <title>Caerostris darwini draft genome.</title>
        <authorList>
            <person name="Kono N."/>
            <person name="Arakawa K."/>
        </authorList>
    </citation>
    <scope>NUCLEOTIDE SEQUENCE [LARGE SCALE GENOMIC DNA]</scope>
</reference>
<proteinExistence type="predicted"/>